<evidence type="ECO:0000313" key="7">
    <source>
        <dbReference type="Proteomes" id="UP000248659"/>
    </source>
</evidence>
<dbReference type="PANTHER" id="PTHR37423:SF2">
    <property type="entry name" value="MEMBRANE-BOUND LYTIC MUREIN TRANSGLYCOSYLASE C"/>
    <property type="match status" value="1"/>
</dbReference>
<evidence type="ECO:0000259" key="5">
    <source>
        <dbReference type="Pfam" id="PF01464"/>
    </source>
</evidence>
<comment type="similarity">
    <text evidence="2">Belongs to the virb1 family.</text>
</comment>
<dbReference type="CDD" id="cd00254">
    <property type="entry name" value="LT-like"/>
    <property type="match status" value="1"/>
</dbReference>
<dbReference type="PANTHER" id="PTHR37423">
    <property type="entry name" value="SOLUBLE LYTIC MUREIN TRANSGLYCOSYLASE-RELATED"/>
    <property type="match status" value="1"/>
</dbReference>
<proteinExistence type="inferred from homology"/>
<protein>
    <submittedName>
        <fullName evidence="6">Lytic murein transglycosylase</fullName>
    </submittedName>
</protein>
<reference evidence="6 7" key="1">
    <citation type="submission" date="2017-01" db="EMBL/GenBank/DDBJ databases">
        <title>Genome sequence of Rhodovulum viride JA756.</title>
        <authorList>
            <person name="Lakshmi K.V."/>
            <person name="Tushar L.D."/>
            <person name="Sasikala C."/>
            <person name="Venkataramana C."/>
        </authorList>
    </citation>
    <scope>NUCLEOTIDE SEQUENCE [LARGE SCALE GENOMIC DNA]</scope>
    <source>
        <strain evidence="6 7">JA756</strain>
    </source>
</reference>
<comment type="similarity">
    <text evidence="1">Belongs to the transglycosylase Slt family.</text>
</comment>
<organism evidence="6 7">
    <name type="scientific">Rhodovulum viride</name>
    <dbReference type="NCBI Taxonomy" id="1231134"/>
    <lineage>
        <taxon>Bacteria</taxon>
        <taxon>Pseudomonadati</taxon>
        <taxon>Pseudomonadota</taxon>
        <taxon>Alphaproteobacteria</taxon>
        <taxon>Rhodobacterales</taxon>
        <taxon>Paracoccaceae</taxon>
        <taxon>Rhodovulum</taxon>
    </lineage>
</organism>
<evidence type="ECO:0000313" key="6">
    <source>
        <dbReference type="EMBL" id="RAP40286.1"/>
    </source>
</evidence>
<keyword evidence="7" id="KW-1185">Reference proteome</keyword>
<dbReference type="InterPro" id="IPR008258">
    <property type="entry name" value="Transglycosylase_SLT_dom_1"/>
</dbReference>
<evidence type="ECO:0000256" key="3">
    <source>
        <dbReference type="SAM" id="MobiDB-lite"/>
    </source>
</evidence>
<dbReference type="Gene3D" id="1.10.530.10">
    <property type="match status" value="1"/>
</dbReference>
<gene>
    <name evidence="6" type="ORF">BYZ73_15885</name>
</gene>
<accession>A0ABX9DFA6</accession>
<feature type="region of interest" description="Disordered" evidence="3">
    <location>
        <begin position="69"/>
        <end position="94"/>
    </location>
</feature>
<sequence>MRRHLEGLVLAGLVLASAGAAPGPVRAEPPPWPEFTFRRVKPPAPGASRRITVQIESRATVVPAALGPPTAPLARAPDAAAEPPPGNAAQPGPDWFWSRVSPALSDSRPGRLAPALVALGEAPPGEAVRAPRLQLLQDIAEAHGRAILSATVGTRVSPALALAVIGVESGGRGRALSPKGALGLMQLMPATARRFGVADAADPVANIRGGVAYLDWLMGEFGGDPVLVLAAYNAGEGAVRAHGGVPPYLETRDYVPKVLAAWAVARGLCRTPPELISDGCVFRAKGRG</sequence>
<dbReference type="Pfam" id="PF01464">
    <property type="entry name" value="SLT"/>
    <property type="match status" value="1"/>
</dbReference>
<evidence type="ECO:0000256" key="4">
    <source>
        <dbReference type="SAM" id="SignalP"/>
    </source>
</evidence>
<feature type="region of interest" description="Disordered" evidence="3">
    <location>
        <begin position="20"/>
        <end position="43"/>
    </location>
</feature>
<evidence type="ECO:0000256" key="1">
    <source>
        <dbReference type="ARBA" id="ARBA00007734"/>
    </source>
</evidence>
<dbReference type="RefSeq" id="WP_112316697.1">
    <property type="nucleotide sequence ID" value="NZ_MUAV01000021.1"/>
</dbReference>
<feature type="signal peptide" evidence="4">
    <location>
        <begin position="1"/>
        <end position="27"/>
    </location>
</feature>
<dbReference type="Proteomes" id="UP000248659">
    <property type="component" value="Unassembled WGS sequence"/>
</dbReference>
<dbReference type="InterPro" id="IPR023346">
    <property type="entry name" value="Lysozyme-like_dom_sf"/>
</dbReference>
<dbReference type="EMBL" id="MUAV01000021">
    <property type="protein sequence ID" value="RAP40286.1"/>
    <property type="molecule type" value="Genomic_DNA"/>
</dbReference>
<name>A0ABX9DFA6_9RHOB</name>
<feature type="compositionally biased region" description="Low complexity" evidence="3">
    <location>
        <begin position="69"/>
        <end position="91"/>
    </location>
</feature>
<dbReference type="SUPFAM" id="SSF53955">
    <property type="entry name" value="Lysozyme-like"/>
    <property type="match status" value="1"/>
</dbReference>
<keyword evidence="4" id="KW-0732">Signal</keyword>
<feature type="chain" id="PRO_5046798909" evidence="4">
    <location>
        <begin position="28"/>
        <end position="288"/>
    </location>
</feature>
<feature type="domain" description="Transglycosylase SLT" evidence="5">
    <location>
        <begin position="148"/>
        <end position="242"/>
    </location>
</feature>
<evidence type="ECO:0000256" key="2">
    <source>
        <dbReference type="ARBA" id="ARBA00009387"/>
    </source>
</evidence>
<comment type="caution">
    <text evidence="6">The sequence shown here is derived from an EMBL/GenBank/DDBJ whole genome shotgun (WGS) entry which is preliminary data.</text>
</comment>